<evidence type="ECO:0000313" key="5">
    <source>
        <dbReference type="Proteomes" id="UP000535937"/>
    </source>
</evidence>
<reference evidence="4 5" key="1">
    <citation type="submission" date="2020-08" db="EMBL/GenBank/DDBJ databases">
        <title>Genomic Encyclopedia of Type Strains, Phase III (KMG-III): the genomes of soil and plant-associated and newly described type strains.</title>
        <authorList>
            <person name="Whitman W."/>
        </authorList>
    </citation>
    <scope>NUCLEOTIDE SEQUENCE [LARGE SCALE GENOMIC DNA]</scope>
    <source>
        <strain evidence="4 5">CECT 8799</strain>
    </source>
</reference>
<keyword evidence="5" id="KW-1185">Reference proteome</keyword>
<dbReference type="RefSeq" id="WP_183463661.1">
    <property type="nucleotide sequence ID" value="NZ_JACHWZ010000031.1"/>
</dbReference>
<comment type="caution">
    <text evidence="4">The sequence shown here is derived from an EMBL/GenBank/DDBJ whole genome shotgun (WGS) entry which is preliminary data.</text>
</comment>
<evidence type="ECO:0000313" key="4">
    <source>
        <dbReference type="EMBL" id="MBB3063462.1"/>
    </source>
</evidence>
<dbReference type="SMART" id="SM00060">
    <property type="entry name" value="FN3"/>
    <property type="match status" value="1"/>
</dbReference>
<dbReference type="PROSITE" id="PS50853">
    <property type="entry name" value="FN3"/>
    <property type="match status" value="1"/>
</dbReference>
<dbReference type="EMBL" id="JACHWZ010000031">
    <property type="protein sequence ID" value="MBB3063462.1"/>
    <property type="molecule type" value="Genomic_DNA"/>
</dbReference>
<organism evidence="4 5">
    <name type="scientific">Microbulbifer rhizosphaerae</name>
    <dbReference type="NCBI Taxonomy" id="1562603"/>
    <lineage>
        <taxon>Bacteria</taxon>
        <taxon>Pseudomonadati</taxon>
        <taxon>Pseudomonadota</taxon>
        <taxon>Gammaproteobacteria</taxon>
        <taxon>Cellvibrionales</taxon>
        <taxon>Microbulbiferaceae</taxon>
        <taxon>Microbulbifer</taxon>
    </lineage>
</organism>
<evidence type="ECO:0000256" key="2">
    <source>
        <dbReference type="SAM" id="SignalP"/>
    </source>
</evidence>
<dbReference type="Proteomes" id="UP000535937">
    <property type="component" value="Unassembled WGS sequence"/>
</dbReference>
<dbReference type="PROSITE" id="PS51257">
    <property type="entry name" value="PROKAR_LIPOPROTEIN"/>
    <property type="match status" value="1"/>
</dbReference>
<feature type="chain" id="PRO_5030674501" description="Fibronectin type-III domain-containing protein" evidence="2">
    <location>
        <begin position="22"/>
        <end position="601"/>
    </location>
</feature>
<sequence>MKSWPSTAIPLLLFSSMSVLTACSGGGSGSGNEGDVVSTPPPVSSSSSSSSSGSSSSGSSSGGSSSSGSSSGGSSAILYENFGDGQFSNFDEADTEFFFSQEYKALSTNNSEDTRPSFYYPTCCFFLNDNPADGPEVALEQMGIVSDNGNPSMLLDTGRFTAGQTRPDIEATDPKKNTTSNTDFTTWGELDLSADYRISFCVKDATNYAADENYMQIYVDNNTTSEASSFWGGGGQGSRIFNIPVSSLIPGKRVEINVPGNTYVEPGGALKDIRPARVGNASSFLQFRVEGGATVIFDDLLVEKQTQDGQTSLPACTTFTPATAPDAPSEAPVASGGDTRIVVTWNEVLSASSYDLAYNTSDSTEGATLVEGITNPQYALENLANGTQYFVFVRAKNSAGTSDWSPSASATPEAPVATDPNVVLLEDFNAATNGDSSETNLFTTNYKSVSSDPLKPFYNVTAGGSNIAVAGGQLGYNNARFSLGETEPGTATAAGLAPSGDMDLSQPYEISFEVVINDNVDDGTGKCQVYVDNNTTGSANSIHDGASKIFEASVMQLAGSSPTGTVIITSDVGTATSFLQFRCDSGVETPITIDNLVIQYQ</sequence>
<dbReference type="CDD" id="cd00063">
    <property type="entry name" value="FN3"/>
    <property type="match status" value="1"/>
</dbReference>
<keyword evidence="2" id="KW-0732">Signal</keyword>
<dbReference type="InterPro" id="IPR013783">
    <property type="entry name" value="Ig-like_fold"/>
</dbReference>
<feature type="region of interest" description="Disordered" evidence="1">
    <location>
        <begin position="25"/>
        <end position="70"/>
    </location>
</feature>
<dbReference type="InterPro" id="IPR036116">
    <property type="entry name" value="FN3_sf"/>
</dbReference>
<dbReference type="InterPro" id="IPR003961">
    <property type="entry name" value="FN3_dom"/>
</dbReference>
<feature type="compositionally biased region" description="Low complexity" evidence="1">
    <location>
        <begin position="44"/>
        <end position="70"/>
    </location>
</feature>
<dbReference type="Gene3D" id="2.60.40.10">
    <property type="entry name" value="Immunoglobulins"/>
    <property type="match status" value="1"/>
</dbReference>
<proteinExistence type="predicted"/>
<name>A0A7W4ZB32_9GAMM</name>
<feature type="domain" description="Fibronectin type-III" evidence="3">
    <location>
        <begin position="324"/>
        <end position="415"/>
    </location>
</feature>
<dbReference type="AlphaFoldDB" id="A0A7W4ZB32"/>
<dbReference type="SUPFAM" id="SSF49265">
    <property type="entry name" value="Fibronectin type III"/>
    <property type="match status" value="1"/>
</dbReference>
<accession>A0A7W4ZB32</accession>
<gene>
    <name evidence="4" type="ORF">FHS09_004320</name>
</gene>
<dbReference type="Pfam" id="PF00041">
    <property type="entry name" value="fn3"/>
    <property type="match status" value="1"/>
</dbReference>
<evidence type="ECO:0000256" key="1">
    <source>
        <dbReference type="SAM" id="MobiDB-lite"/>
    </source>
</evidence>
<evidence type="ECO:0000259" key="3">
    <source>
        <dbReference type="PROSITE" id="PS50853"/>
    </source>
</evidence>
<protein>
    <recommendedName>
        <fullName evidence="3">Fibronectin type-III domain-containing protein</fullName>
    </recommendedName>
</protein>
<feature type="signal peptide" evidence="2">
    <location>
        <begin position="1"/>
        <end position="21"/>
    </location>
</feature>